<organism evidence="2 3">
    <name type="scientific">Shewanella youngdeokensis</name>
    <dbReference type="NCBI Taxonomy" id="2999068"/>
    <lineage>
        <taxon>Bacteria</taxon>
        <taxon>Pseudomonadati</taxon>
        <taxon>Pseudomonadota</taxon>
        <taxon>Gammaproteobacteria</taxon>
        <taxon>Alteromonadales</taxon>
        <taxon>Shewanellaceae</taxon>
        <taxon>Shewanella</taxon>
    </lineage>
</organism>
<evidence type="ECO:0000313" key="3">
    <source>
        <dbReference type="Proteomes" id="UP001529491"/>
    </source>
</evidence>
<sequence length="246" mass="27675">MNKFIVLSLLSATVVAPVSATVLKSNLQVGAGYVKAFGDGAEPSNQDQKAIFDVVYAAKTDWGSSRVRATLENPGRLNTTPKGFKVTSLKTESTTLIQLKQSSFSLWLDHQTNGNQKIADNHVRAGISYSTNLGPIKFRTSLAPEYYFGHSPKGDAYGLQMFNRTSFDYQWSKQFSQKFLFENTSLRNEQVQEAIGWKKHGYHYAIINNYKYNEKVSAKFIVHYFQSFAGFKFDAGSAVMLVRYKI</sequence>
<dbReference type="Proteomes" id="UP001529491">
    <property type="component" value="Chromosome"/>
</dbReference>
<name>A0ABZ0JVT0_9GAMM</name>
<protein>
    <recommendedName>
        <fullName evidence="4">Porin</fullName>
    </recommendedName>
</protein>
<reference evidence="2 3" key="1">
    <citation type="submission" date="2023-10" db="EMBL/GenBank/DDBJ databases">
        <title>Complete genome sequence of Shewanella sp. DAU334.</title>
        <authorList>
            <person name="Lee Y.-S."/>
            <person name="Jeong H.-R."/>
            <person name="Hwang E.-J."/>
            <person name="Choi Y.-L."/>
            <person name="Kim G.-D."/>
        </authorList>
    </citation>
    <scope>NUCLEOTIDE SEQUENCE [LARGE SCALE GENOMIC DNA]</scope>
    <source>
        <strain evidence="2 3">DAU334</strain>
    </source>
</reference>
<keyword evidence="3" id="KW-1185">Reference proteome</keyword>
<dbReference type="RefSeq" id="WP_310471225.1">
    <property type="nucleotide sequence ID" value="NZ_CP136522.1"/>
</dbReference>
<proteinExistence type="predicted"/>
<feature type="chain" id="PRO_5045308713" description="Porin" evidence="1">
    <location>
        <begin position="21"/>
        <end position="246"/>
    </location>
</feature>
<keyword evidence="1" id="KW-0732">Signal</keyword>
<gene>
    <name evidence="2" type="ORF">RGE70_09505</name>
</gene>
<evidence type="ECO:0008006" key="4">
    <source>
        <dbReference type="Google" id="ProtNLM"/>
    </source>
</evidence>
<feature type="signal peptide" evidence="1">
    <location>
        <begin position="1"/>
        <end position="20"/>
    </location>
</feature>
<evidence type="ECO:0000313" key="2">
    <source>
        <dbReference type="EMBL" id="WOT03599.1"/>
    </source>
</evidence>
<dbReference type="EMBL" id="CP136522">
    <property type="protein sequence ID" value="WOT03599.1"/>
    <property type="molecule type" value="Genomic_DNA"/>
</dbReference>
<evidence type="ECO:0000256" key="1">
    <source>
        <dbReference type="SAM" id="SignalP"/>
    </source>
</evidence>
<accession>A0ABZ0JVT0</accession>